<dbReference type="RefSeq" id="WP_011762279.1">
    <property type="nucleotide sequence ID" value="NC_008701.1"/>
</dbReference>
<dbReference type="HOGENOM" id="CLU_095574_0_0_2"/>
<dbReference type="EMBL" id="CP000504">
    <property type="protein sequence ID" value="ABL87702.1"/>
    <property type="molecule type" value="Genomic_DNA"/>
</dbReference>
<accession>A1RRX0</accession>
<evidence type="ECO:0008006" key="3">
    <source>
        <dbReference type="Google" id="ProtNLM"/>
    </source>
</evidence>
<dbReference type="eggNOG" id="arCOG04235">
    <property type="taxonomic scope" value="Archaea"/>
</dbReference>
<dbReference type="Proteomes" id="UP000002595">
    <property type="component" value="Chromosome"/>
</dbReference>
<dbReference type="AlphaFoldDB" id="A1RRX0"/>
<gene>
    <name evidence="1" type="ordered locus">Pisl_0524</name>
</gene>
<sequence length="245" mass="27886">MIKIVIHHTCKSSYVLYKALRGVPGITFEMVGTLYFPYLKRYVLSVPAVFANGKLVLVDPVEPGDVIALKDGRTKKELDIEEAIENFVRGIMASQAILTAVMLYKSLKPVLDPELVAVLSRARYHEQEDKIGQIVHKLQERGEELLQEHWESFIKLLTFGLVRELYWLGIDINELEISHIKMWLLAKATLGRLGLPYPKPSVPDDVATAVYATLKESGQRYMDKIAEEQNIIATDREFLALIQEY</sequence>
<keyword evidence="2" id="KW-1185">Reference proteome</keyword>
<organism evidence="1 2">
    <name type="scientific">Pyrobaculum islandicum (strain DSM 4184 / JCM 9189 / GEO3)</name>
    <dbReference type="NCBI Taxonomy" id="384616"/>
    <lineage>
        <taxon>Archaea</taxon>
        <taxon>Thermoproteota</taxon>
        <taxon>Thermoprotei</taxon>
        <taxon>Thermoproteales</taxon>
        <taxon>Thermoproteaceae</taxon>
        <taxon>Pyrobaculum</taxon>
    </lineage>
</organism>
<dbReference type="STRING" id="384616.Pisl_0524"/>
<name>A1RRX0_PYRIL</name>
<dbReference type="OrthoDB" id="31032at2157"/>
<protein>
    <recommendedName>
        <fullName evidence="3">Thioredoxin/glutaredoxin-like protein</fullName>
    </recommendedName>
</protein>
<evidence type="ECO:0000313" key="2">
    <source>
        <dbReference type="Proteomes" id="UP000002595"/>
    </source>
</evidence>
<proteinExistence type="predicted"/>
<dbReference type="KEGG" id="pis:Pisl_0524"/>
<reference evidence="1" key="1">
    <citation type="submission" date="2006-12" db="EMBL/GenBank/DDBJ databases">
        <title>Complete sequence of Pyrobaculum islandicum DSM 4184.</title>
        <authorList>
            <person name="Copeland A."/>
            <person name="Lucas S."/>
            <person name="Lapidus A."/>
            <person name="Barry K."/>
            <person name="Detter J.C."/>
            <person name="Glavina del Rio T."/>
            <person name="Dalin E."/>
            <person name="Tice H."/>
            <person name="Pitluck S."/>
            <person name="Meincke L."/>
            <person name="Brettin T."/>
            <person name="Bruce D."/>
            <person name="Han C."/>
            <person name="Tapia R."/>
            <person name="Gilna P."/>
            <person name="Schmutz J."/>
            <person name="Larimer F."/>
            <person name="Land M."/>
            <person name="Hauser L."/>
            <person name="Kyrpides N."/>
            <person name="Mikhailova N."/>
            <person name="Cozen A.E."/>
            <person name="Fitz-Gibbon S.T."/>
            <person name="House C.H."/>
            <person name="Saltikov C."/>
            <person name="Lowe T."/>
            <person name="Richardson P."/>
        </authorList>
    </citation>
    <scope>NUCLEOTIDE SEQUENCE [LARGE SCALE GENOMIC DNA]</scope>
    <source>
        <strain evidence="1">DSM 4184</strain>
    </source>
</reference>
<evidence type="ECO:0000313" key="1">
    <source>
        <dbReference type="EMBL" id="ABL87702.1"/>
    </source>
</evidence>
<dbReference type="GeneID" id="4617171"/>